<gene>
    <name evidence="3" type="ORF">Slin15195_G099930</name>
</gene>
<evidence type="ECO:0000313" key="4">
    <source>
        <dbReference type="Proteomes" id="UP001056384"/>
    </source>
</evidence>
<dbReference type="GO" id="GO:0016829">
    <property type="term" value="F:lyase activity"/>
    <property type="evidence" value="ECO:0007669"/>
    <property type="project" value="UniProtKB-KW"/>
</dbReference>
<dbReference type="Pfam" id="PF12708">
    <property type="entry name" value="Pect-lyase_RHGA_epim"/>
    <property type="match status" value="2"/>
</dbReference>
<feature type="domain" description="Rhamnogalacturonase A/B/Epimerase-like pectate lyase" evidence="2">
    <location>
        <begin position="73"/>
        <end position="297"/>
    </location>
</feature>
<feature type="signal peptide" evidence="1">
    <location>
        <begin position="1"/>
        <end position="20"/>
    </location>
</feature>
<dbReference type="InterPro" id="IPR012334">
    <property type="entry name" value="Pectin_lyas_fold"/>
</dbReference>
<organism evidence="3 4">
    <name type="scientific">Septoria linicola</name>
    <dbReference type="NCBI Taxonomy" id="215465"/>
    <lineage>
        <taxon>Eukaryota</taxon>
        <taxon>Fungi</taxon>
        <taxon>Dikarya</taxon>
        <taxon>Ascomycota</taxon>
        <taxon>Pezizomycotina</taxon>
        <taxon>Dothideomycetes</taxon>
        <taxon>Dothideomycetidae</taxon>
        <taxon>Mycosphaerellales</taxon>
        <taxon>Mycosphaerellaceae</taxon>
        <taxon>Septoria</taxon>
    </lineage>
</organism>
<dbReference type="Proteomes" id="UP001056384">
    <property type="component" value="Chromosome 9"/>
</dbReference>
<accession>A0A9Q9AWE2</accession>
<dbReference type="InterPro" id="IPR011050">
    <property type="entry name" value="Pectin_lyase_fold/virulence"/>
</dbReference>
<keyword evidence="3" id="KW-0456">Lyase</keyword>
<dbReference type="InterPro" id="IPR039279">
    <property type="entry name" value="QRT3-like"/>
</dbReference>
<dbReference type="CDD" id="cd23668">
    <property type="entry name" value="GH55_beta13glucanase-like"/>
    <property type="match status" value="1"/>
</dbReference>
<reference evidence="3" key="1">
    <citation type="submission" date="2022-06" db="EMBL/GenBank/DDBJ databases">
        <title>Complete genome sequences of two strains of the flax pathogen Septoria linicola.</title>
        <authorList>
            <person name="Lapalu N."/>
            <person name="Simon A."/>
            <person name="Demenou B."/>
            <person name="Paumier D."/>
            <person name="Guillot M.-P."/>
            <person name="Gout L."/>
            <person name="Valade R."/>
        </authorList>
    </citation>
    <scope>NUCLEOTIDE SEQUENCE</scope>
    <source>
        <strain evidence="3">SE15195</strain>
    </source>
</reference>
<proteinExistence type="predicted"/>
<evidence type="ECO:0000259" key="2">
    <source>
        <dbReference type="Pfam" id="PF12708"/>
    </source>
</evidence>
<dbReference type="PANTHER" id="PTHR33928">
    <property type="entry name" value="POLYGALACTURONASE QRT3"/>
    <property type="match status" value="1"/>
</dbReference>
<dbReference type="AlphaFoldDB" id="A0A9Q9AWE2"/>
<feature type="domain" description="Rhamnogalacturonase A/B/Epimerase-like pectate lyase" evidence="2">
    <location>
        <begin position="422"/>
        <end position="482"/>
    </location>
</feature>
<sequence length="845" mass="91940">MQSLSFCSLFLFVAFQSTLASPLLSINGLQQWPNATGAQYDETPDARCNYWMEDIKHQGIAAFNPKASNYTVFRNVKDYGAKGDGVTDDSKAINRAITDGDRCAPGVCNTTTTTPAVVYFPAGTYMVNASVVSYYYTQLIGNPNCPPVIRATPSFPAGSFVVDGNQYGAQGLGYKPVDVFWRQVRNLIIDTTLVPANSSITGLHWPTGQVNQVSNVVFNLSDAPGTQHVGVLIEEGSGGLLTDLAFYGGLIGANIGNQQYTARNLTFKNVGTAINQLWDWGWTYKSITIENCTVGLNLSNTDQFGLTTSSINFIDSSIRDTGVAFITGRNETSSPSGANTLILENVQLDNVTVVVQGPSGPRLEGIDYVTGWIDGNAYLPLGPNRLEQTFQPDARPGVLVQSDGKYYERSKPQYGGYDVSSFISARDAGAKGDGKNDDTVALQNAIHRAVDEGKILYLDHGDYLVSSTIYVPAGSKIVGETYSVILSYGPYFDDMEDPKPVIQIGAQGEAGSIEWSDTVVSTQGRQRGAIIFEYNLIAPAGTPSGLWDVHARIGGFAGSKLLKEDCPTTPNTTVTIDTVEDKCISGYLTMHITPQSSGLYLENVWMWVADHDLEDNAKTRVTVYAGRGLLDESQGPVWMIGTGVEHHVMYEYQFVNARNVWAGLIQTETAYYQPNPNGIIPFPRVEKLHDPVFEQVVVRDPILERKNSSLPTRLNSNTSWNTTTPSTRSNSTAINIPAANGWGLRVVDSHDILIYGAGLYSFFNNYNTSCSDRGNDSTCQSRVVSIEGSCDVLVYGLATVGVHWPITVDGEDVAYYADNQAGFPQTIAMFQKRSSLVGVEISVRK</sequence>
<keyword evidence="1" id="KW-0732">Signal</keyword>
<dbReference type="EMBL" id="CP099426">
    <property type="protein sequence ID" value="USW56674.1"/>
    <property type="molecule type" value="Genomic_DNA"/>
</dbReference>
<dbReference type="PANTHER" id="PTHR33928:SF2">
    <property type="entry name" value="PECTATE LYASE SUPERFAMILY PROTEIN DOMAIN-CONTAINING PROTEIN-RELATED"/>
    <property type="match status" value="1"/>
</dbReference>
<evidence type="ECO:0000313" key="3">
    <source>
        <dbReference type="EMBL" id="USW56674.1"/>
    </source>
</evidence>
<dbReference type="GO" id="GO:0004650">
    <property type="term" value="F:polygalacturonase activity"/>
    <property type="evidence" value="ECO:0007669"/>
    <property type="project" value="InterPro"/>
</dbReference>
<dbReference type="Gene3D" id="2.160.20.10">
    <property type="entry name" value="Single-stranded right-handed beta-helix, Pectin lyase-like"/>
    <property type="match status" value="2"/>
</dbReference>
<dbReference type="InterPro" id="IPR024535">
    <property type="entry name" value="RHGA/B-epi-like_pectate_lyase"/>
</dbReference>
<dbReference type="SUPFAM" id="SSF51126">
    <property type="entry name" value="Pectin lyase-like"/>
    <property type="match status" value="2"/>
</dbReference>
<keyword evidence="4" id="KW-1185">Reference proteome</keyword>
<evidence type="ECO:0000256" key="1">
    <source>
        <dbReference type="SAM" id="SignalP"/>
    </source>
</evidence>
<name>A0A9Q9AWE2_9PEZI</name>
<protein>
    <submittedName>
        <fullName evidence="3">Pectate lyase superfamily protein</fullName>
    </submittedName>
</protein>
<feature type="chain" id="PRO_5040450361" evidence="1">
    <location>
        <begin position="21"/>
        <end position="845"/>
    </location>
</feature>